<sequence>MKKHLIHGGVAGILASVAGIIFFNIYSEFYFLDFTAVIDEVAIVFSSIIGSVLMGVGYIILDKVKKPNLYGVLNILIMVLSFLSIVPVMAMSLPLEVEFPEMFPGLVIPMHFFPAMAFFGLAPFFQKAKEAYD</sequence>
<dbReference type="Proteomes" id="UP000257127">
    <property type="component" value="Unassembled WGS sequence"/>
</dbReference>
<feature type="transmembrane region" description="Helical" evidence="1">
    <location>
        <begin position="102"/>
        <end position="125"/>
    </location>
</feature>
<keyword evidence="1" id="KW-0472">Membrane</keyword>
<feature type="transmembrane region" description="Helical" evidence="1">
    <location>
        <begin position="41"/>
        <end position="61"/>
    </location>
</feature>
<accession>A0A3E1EX27</accession>
<proteinExistence type="predicted"/>
<dbReference type="RefSeq" id="WP_116880951.1">
    <property type="nucleotide sequence ID" value="NZ_QURB01000005.1"/>
</dbReference>
<feature type="transmembrane region" description="Helical" evidence="1">
    <location>
        <begin position="68"/>
        <end position="90"/>
    </location>
</feature>
<comment type="caution">
    <text evidence="2">The sequence shown here is derived from an EMBL/GenBank/DDBJ whole genome shotgun (WGS) entry which is preliminary data.</text>
</comment>
<reference evidence="2 3" key="1">
    <citation type="submission" date="2018-08" db="EMBL/GenBank/DDBJ databases">
        <title>The draft genome squence of Brumimicrobium sp. N62.</title>
        <authorList>
            <person name="Du Z.-J."/>
            <person name="Luo H.-R."/>
        </authorList>
    </citation>
    <scope>NUCLEOTIDE SEQUENCE [LARGE SCALE GENOMIC DNA]</scope>
    <source>
        <strain evidence="2 3">N62</strain>
    </source>
</reference>
<name>A0A3E1EX27_9FLAO</name>
<organism evidence="2 3">
    <name type="scientific">Brumimicrobium aurantiacum</name>
    <dbReference type="NCBI Taxonomy" id="1737063"/>
    <lineage>
        <taxon>Bacteria</taxon>
        <taxon>Pseudomonadati</taxon>
        <taxon>Bacteroidota</taxon>
        <taxon>Flavobacteriia</taxon>
        <taxon>Flavobacteriales</taxon>
        <taxon>Crocinitomicaceae</taxon>
        <taxon>Brumimicrobium</taxon>
    </lineage>
</organism>
<keyword evidence="3" id="KW-1185">Reference proteome</keyword>
<gene>
    <name evidence="2" type="ORF">DXU93_08975</name>
</gene>
<dbReference type="AlphaFoldDB" id="A0A3E1EX27"/>
<dbReference type="EMBL" id="QURB01000005">
    <property type="protein sequence ID" value="RFC54111.1"/>
    <property type="molecule type" value="Genomic_DNA"/>
</dbReference>
<feature type="transmembrane region" description="Helical" evidence="1">
    <location>
        <begin position="5"/>
        <end position="26"/>
    </location>
</feature>
<dbReference type="OrthoDB" id="1467814at2"/>
<keyword evidence="1" id="KW-0812">Transmembrane</keyword>
<evidence type="ECO:0000313" key="3">
    <source>
        <dbReference type="Proteomes" id="UP000257127"/>
    </source>
</evidence>
<evidence type="ECO:0000256" key="1">
    <source>
        <dbReference type="SAM" id="Phobius"/>
    </source>
</evidence>
<evidence type="ECO:0000313" key="2">
    <source>
        <dbReference type="EMBL" id="RFC54111.1"/>
    </source>
</evidence>
<keyword evidence="1" id="KW-1133">Transmembrane helix</keyword>
<protein>
    <submittedName>
        <fullName evidence="2">Uncharacterized protein</fullName>
    </submittedName>
</protein>